<evidence type="ECO:0000256" key="1">
    <source>
        <dbReference type="SAM" id="MobiDB-lite"/>
    </source>
</evidence>
<organism evidence="2 3">
    <name type="scientific">Anatilimnocola aggregata</name>
    <dbReference type="NCBI Taxonomy" id="2528021"/>
    <lineage>
        <taxon>Bacteria</taxon>
        <taxon>Pseudomonadati</taxon>
        <taxon>Planctomycetota</taxon>
        <taxon>Planctomycetia</taxon>
        <taxon>Pirellulales</taxon>
        <taxon>Pirellulaceae</taxon>
        <taxon>Anatilimnocola</taxon>
    </lineage>
</organism>
<feature type="compositionally biased region" description="Basic and acidic residues" evidence="1">
    <location>
        <begin position="43"/>
        <end position="53"/>
    </location>
</feature>
<evidence type="ECO:0000313" key="3">
    <source>
        <dbReference type="Proteomes" id="UP000315017"/>
    </source>
</evidence>
<feature type="compositionally biased region" description="Low complexity" evidence="1">
    <location>
        <begin position="63"/>
        <end position="86"/>
    </location>
</feature>
<dbReference type="EMBL" id="CP036274">
    <property type="protein sequence ID" value="QDU26849.1"/>
    <property type="molecule type" value="Genomic_DNA"/>
</dbReference>
<gene>
    <name evidence="2" type="ORF">ETAA8_19330</name>
</gene>
<reference evidence="2 3" key="1">
    <citation type="submission" date="2019-02" db="EMBL/GenBank/DDBJ databases">
        <title>Deep-cultivation of Planctomycetes and their phenomic and genomic characterization uncovers novel biology.</title>
        <authorList>
            <person name="Wiegand S."/>
            <person name="Jogler M."/>
            <person name="Boedeker C."/>
            <person name="Pinto D."/>
            <person name="Vollmers J."/>
            <person name="Rivas-Marin E."/>
            <person name="Kohn T."/>
            <person name="Peeters S.H."/>
            <person name="Heuer A."/>
            <person name="Rast P."/>
            <person name="Oberbeckmann S."/>
            <person name="Bunk B."/>
            <person name="Jeske O."/>
            <person name="Meyerdierks A."/>
            <person name="Storesund J.E."/>
            <person name="Kallscheuer N."/>
            <person name="Luecker S."/>
            <person name="Lage O.M."/>
            <person name="Pohl T."/>
            <person name="Merkel B.J."/>
            <person name="Hornburger P."/>
            <person name="Mueller R.-W."/>
            <person name="Bruemmer F."/>
            <person name="Labrenz M."/>
            <person name="Spormann A.M."/>
            <person name="Op den Camp H."/>
            <person name="Overmann J."/>
            <person name="Amann R."/>
            <person name="Jetten M.S.M."/>
            <person name="Mascher T."/>
            <person name="Medema M.H."/>
            <person name="Devos D.P."/>
            <person name="Kaster A.-K."/>
            <person name="Ovreas L."/>
            <person name="Rohde M."/>
            <person name="Galperin M.Y."/>
            <person name="Jogler C."/>
        </authorList>
    </citation>
    <scope>NUCLEOTIDE SEQUENCE [LARGE SCALE GENOMIC DNA]</scope>
    <source>
        <strain evidence="2 3">ETA_A8</strain>
    </source>
</reference>
<name>A0A517Y9D7_9BACT</name>
<accession>A0A517Y9D7</accession>
<feature type="region of interest" description="Disordered" evidence="1">
    <location>
        <begin position="43"/>
        <end position="192"/>
    </location>
</feature>
<evidence type="ECO:0000313" key="2">
    <source>
        <dbReference type="EMBL" id="QDU26849.1"/>
    </source>
</evidence>
<feature type="compositionally biased region" description="Pro residues" evidence="1">
    <location>
        <begin position="102"/>
        <end position="121"/>
    </location>
</feature>
<feature type="compositionally biased region" description="Polar residues" evidence="1">
    <location>
        <begin position="393"/>
        <end position="408"/>
    </location>
</feature>
<dbReference type="AlphaFoldDB" id="A0A517Y9D7"/>
<feature type="compositionally biased region" description="Low complexity" evidence="1">
    <location>
        <begin position="148"/>
        <end position="157"/>
    </location>
</feature>
<keyword evidence="3" id="KW-1185">Reference proteome</keyword>
<dbReference type="KEGG" id="aagg:ETAA8_19330"/>
<feature type="compositionally biased region" description="Polar residues" evidence="1">
    <location>
        <begin position="134"/>
        <end position="145"/>
    </location>
</feature>
<feature type="compositionally biased region" description="Low complexity" evidence="1">
    <location>
        <begin position="347"/>
        <end position="357"/>
    </location>
</feature>
<proteinExistence type="predicted"/>
<protein>
    <submittedName>
        <fullName evidence="2">Uncharacterized protein</fullName>
    </submittedName>
</protein>
<sequence length="449" mass="47936">MPYVNRHIEAVNSEYRELEQYSYELEKENSQLCDEVEQLREDNERLLRGEKPLRRPGPLGIIRSPESSSPRGSSSGRSGPDLSPPSVDIPAIEVPDASPAPSIQPPASMPAPAPTLPPRGIPPANFRSGAAGRSPSSNVSSQKPAENSLPLLPSAPKAPRHILDDAPPALEQSQPAELPPPPAQPSQVEPEPVDAKVTHLFLNPLLTRGANLDQIPGDDGLSLVFEPRNQSGQFVPHAGPVSIVVLDPTKEGDAARLARWDLDEQLASQRISRSSSARGIHLQLPWPGRVPESNQVKLFVRFETADGRKVEAQHELLLNPAAQASQRWTPRPGDRPRATITSTPIVSSPAAAAKPKATLSDVNPPLPAPAVQSDLTKVAPPPAAMPAPEMSALPQSQLIQEPGSQQPAMASKDQPGSESSSLLTPPPPRSSASPTAPAPATRPEWKPFR</sequence>
<feature type="region of interest" description="Disordered" evidence="1">
    <location>
        <begin position="321"/>
        <end position="449"/>
    </location>
</feature>
<feature type="compositionally biased region" description="Low complexity" evidence="1">
    <location>
        <begin position="430"/>
        <end position="442"/>
    </location>
</feature>
<dbReference type="Proteomes" id="UP000315017">
    <property type="component" value="Chromosome"/>
</dbReference>